<evidence type="ECO:0000256" key="1">
    <source>
        <dbReference type="SAM" id="MobiDB-lite"/>
    </source>
</evidence>
<evidence type="ECO:0000313" key="2">
    <source>
        <dbReference type="EMBL" id="KJA18630.1"/>
    </source>
</evidence>
<sequence length="217" mass="24598">MSSPQSRQHSEEITPPPPLQGTFIPRTGDLLRYPQRCDARQGLSNSPTVTIYLFHSPDLWWKTSGLLVDGQYSLLADHSIRNAIAWPLTPWTMYDVEQRRWVDIPTFARVDVWPNEFLMFRTKGSLDIDSDQFAAMDSLILKLQAQYKRFSSPIESEPAIQPAMSPATPIHPRPRGSIHCHAKRKRSEEHIAAAASSSPSRTSCRSTKQMRAEEQGV</sequence>
<organism evidence="2 3">
    <name type="scientific">Hypholoma sublateritium (strain FD-334 SS-4)</name>
    <dbReference type="NCBI Taxonomy" id="945553"/>
    <lineage>
        <taxon>Eukaryota</taxon>
        <taxon>Fungi</taxon>
        <taxon>Dikarya</taxon>
        <taxon>Basidiomycota</taxon>
        <taxon>Agaricomycotina</taxon>
        <taxon>Agaricomycetes</taxon>
        <taxon>Agaricomycetidae</taxon>
        <taxon>Agaricales</taxon>
        <taxon>Agaricineae</taxon>
        <taxon>Strophariaceae</taxon>
        <taxon>Hypholoma</taxon>
    </lineage>
</organism>
<protein>
    <submittedName>
        <fullName evidence="2">Uncharacterized protein</fullName>
    </submittedName>
</protein>
<dbReference type="EMBL" id="KN817586">
    <property type="protein sequence ID" value="KJA18630.1"/>
    <property type="molecule type" value="Genomic_DNA"/>
</dbReference>
<dbReference type="AlphaFoldDB" id="A0A0D2PEM6"/>
<gene>
    <name evidence="2" type="ORF">HYPSUDRAFT_205164</name>
</gene>
<accession>A0A0D2PEM6</accession>
<feature type="compositionally biased region" description="Low complexity" evidence="1">
    <location>
        <begin position="192"/>
        <end position="207"/>
    </location>
</feature>
<reference evidence="3" key="1">
    <citation type="submission" date="2014-04" db="EMBL/GenBank/DDBJ databases">
        <title>Evolutionary Origins and Diversification of the Mycorrhizal Mutualists.</title>
        <authorList>
            <consortium name="DOE Joint Genome Institute"/>
            <consortium name="Mycorrhizal Genomics Consortium"/>
            <person name="Kohler A."/>
            <person name="Kuo A."/>
            <person name="Nagy L.G."/>
            <person name="Floudas D."/>
            <person name="Copeland A."/>
            <person name="Barry K.W."/>
            <person name="Cichocki N."/>
            <person name="Veneault-Fourrey C."/>
            <person name="LaButti K."/>
            <person name="Lindquist E.A."/>
            <person name="Lipzen A."/>
            <person name="Lundell T."/>
            <person name="Morin E."/>
            <person name="Murat C."/>
            <person name="Riley R."/>
            <person name="Ohm R."/>
            <person name="Sun H."/>
            <person name="Tunlid A."/>
            <person name="Henrissat B."/>
            <person name="Grigoriev I.V."/>
            <person name="Hibbett D.S."/>
            <person name="Martin F."/>
        </authorList>
    </citation>
    <scope>NUCLEOTIDE SEQUENCE [LARGE SCALE GENOMIC DNA]</scope>
    <source>
        <strain evidence="3">FD-334 SS-4</strain>
    </source>
</reference>
<keyword evidence="3" id="KW-1185">Reference proteome</keyword>
<feature type="region of interest" description="Disordered" evidence="1">
    <location>
        <begin position="164"/>
        <end position="217"/>
    </location>
</feature>
<evidence type="ECO:0000313" key="3">
    <source>
        <dbReference type="Proteomes" id="UP000054270"/>
    </source>
</evidence>
<proteinExistence type="predicted"/>
<feature type="compositionally biased region" description="Basic residues" evidence="1">
    <location>
        <begin position="172"/>
        <end position="185"/>
    </location>
</feature>
<dbReference type="Proteomes" id="UP000054270">
    <property type="component" value="Unassembled WGS sequence"/>
</dbReference>
<feature type="region of interest" description="Disordered" evidence="1">
    <location>
        <begin position="1"/>
        <end position="20"/>
    </location>
</feature>
<name>A0A0D2PEM6_HYPSF</name>